<evidence type="ECO:0000256" key="3">
    <source>
        <dbReference type="ARBA" id="ARBA00022741"/>
    </source>
</evidence>
<comment type="similarity">
    <text evidence="1">Belongs to the TRAFAC class TrmE-Era-EngA-EngB-Septin-like GTPase superfamily. TrmE GTPase family.</text>
</comment>
<organism evidence="8 9">
    <name type="scientific">Phyllosticta capitalensis</name>
    <dbReference type="NCBI Taxonomy" id="121624"/>
    <lineage>
        <taxon>Eukaryota</taxon>
        <taxon>Fungi</taxon>
        <taxon>Dikarya</taxon>
        <taxon>Ascomycota</taxon>
        <taxon>Pezizomycotina</taxon>
        <taxon>Dothideomycetes</taxon>
        <taxon>Dothideomycetes incertae sedis</taxon>
        <taxon>Botryosphaeriales</taxon>
        <taxon>Phyllostictaceae</taxon>
        <taxon>Phyllosticta</taxon>
    </lineage>
</organism>
<dbReference type="Gene3D" id="1.20.120.430">
    <property type="entry name" value="tRNA modification GTPase MnmE domain 2"/>
    <property type="match status" value="1"/>
</dbReference>
<evidence type="ECO:0000256" key="4">
    <source>
        <dbReference type="ARBA" id="ARBA00023134"/>
    </source>
</evidence>
<dbReference type="SUPFAM" id="SSF103025">
    <property type="entry name" value="Folate-binding domain"/>
    <property type="match status" value="1"/>
</dbReference>
<dbReference type="Pfam" id="PF12631">
    <property type="entry name" value="MnmE_helical"/>
    <property type="match status" value="1"/>
</dbReference>
<evidence type="ECO:0000259" key="5">
    <source>
        <dbReference type="Pfam" id="PF01926"/>
    </source>
</evidence>
<dbReference type="InterPro" id="IPR018948">
    <property type="entry name" value="GTP-bd_TrmE_N"/>
</dbReference>
<dbReference type="Gene3D" id="3.30.1360.120">
    <property type="entry name" value="Probable tRNA modification gtpase trme, domain 1"/>
    <property type="match status" value="1"/>
</dbReference>
<dbReference type="Gene3D" id="3.40.50.300">
    <property type="entry name" value="P-loop containing nucleotide triphosphate hydrolases"/>
    <property type="match status" value="1"/>
</dbReference>
<dbReference type="InterPro" id="IPR027417">
    <property type="entry name" value="P-loop_NTPase"/>
</dbReference>
<protein>
    <submittedName>
        <fullName evidence="8">Small GTP-binding protein</fullName>
    </submittedName>
</protein>
<evidence type="ECO:0000313" key="9">
    <source>
        <dbReference type="Proteomes" id="UP001492380"/>
    </source>
</evidence>
<keyword evidence="9" id="KW-1185">Reference proteome</keyword>
<evidence type="ECO:0000259" key="7">
    <source>
        <dbReference type="Pfam" id="PF12631"/>
    </source>
</evidence>
<dbReference type="CDD" id="cd14858">
    <property type="entry name" value="TrmE_N"/>
    <property type="match status" value="1"/>
</dbReference>
<dbReference type="HAMAP" id="MF_00379">
    <property type="entry name" value="GTPase_MnmE"/>
    <property type="match status" value="1"/>
</dbReference>
<evidence type="ECO:0000256" key="1">
    <source>
        <dbReference type="ARBA" id="ARBA00011043"/>
    </source>
</evidence>
<name>A0ABR1YNR5_9PEZI</name>
<dbReference type="InterPro" id="IPR005225">
    <property type="entry name" value="Small_GTP-bd"/>
</dbReference>
<keyword evidence="3" id="KW-0547">Nucleotide-binding</keyword>
<accession>A0ABR1YNR5</accession>
<dbReference type="SUPFAM" id="SSF52540">
    <property type="entry name" value="P-loop containing nucleoside triphosphate hydrolases"/>
    <property type="match status" value="1"/>
</dbReference>
<dbReference type="InterPro" id="IPR027266">
    <property type="entry name" value="TrmE/GcvT-like"/>
</dbReference>
<feature type="domain" description="GTP-binding protein TrmE N-terminal" evidence="6">
    <location>
        <begin position="73"/>
        <end position="201"/>
    </location>
</feature>
<dbReference type="Pfam" id="PF10396">
    <property type="entry name" value="TrmE_N"/>
    <property type="match status" value="1"/>
</dbReference>
<feature type="domain" description="MnmE helical" evidence="7">
    <location>
        <begin position="204"/>
        <end position="623"/>
    </location>
</feature>
<dbReference type="InterPro" id="IPR006073">
    <property type="entry name" value="GTP-bd"/>
</dbReference>
<dbReference type="CDD" id="cd04164">
    <property type="entry name" value="trmE"/>
    <property type="match status" value="1"/>
</dbReference>
<keyword evidence="4" id="KW-0342">GTP-binding</keyword>
<dbReference type="InterPro" id="IPR031168">
    <property type="entry name" value="G_TrmE"/>
</dbReference>
<dbReference type="EMBL" id="JBBWRZ010000005">
    <property type="protein sequence ID" value="KAK8235097.1"/>
    <property type="molecule type" value="Genomic_DNA"/>
</dbReference>
<feature type="domain" description="G" evidence="5">
    <location>
        <begin position="304"/>
        <end position="440"/>
    </location>
</feature>
<evidence type="ECO:0000256" key="2">
    <source>
        <dbReference type="ARBA" id="ARBA00022694"/>
    </source>
</evidence>
<dbReference type="PANTHER" id="PTHR42714">
    <property type="entry name" value="TRNA MODIFICATION GTPASE GTPBP3"/>
    <property type="match status" value="1"/>
</dbReference>
<evidence type="ECO:0000259" key="6">
    <source>
        <dbReference type="Pfam" id="PF10396"/>
    </source>
</evidence>
<evidence type="ECO:0000313" key="8">
    <source>
        <dbReference type="EMBL" id="KAK8235097.1"/>
    </source>
</evidence>
<dbReference type="InterPro" id="IPR027368">
    <property type="entry name" value="MnmE_dom2"/>
</dbReference>
<dbReference type="NCBIfam" id="TIGR00231">
    <property type="entry name" value="small_GTP"/>
    <property type="match status" value="1"/>
</dbReference>
<proteinExistence type="inferred from homology"/>
<reference evidence="8 9" key="1">
    <citation type="submission" date="2024-04" db="EMBL/GenBank/DDBJ databases">
        <title>Phyllosticta paracitricarpa is synonymous to the EU quarantine fungus P. citricarpa based on phylogenomic analyses.</title>
        <authorList>
            <consortium name="Lawrence Berkeley National Laboratory"/>
            <person name="Van Ingen-Buijs V.A."/>
            <person name="Van Westerhoven A.C."/>
            <person name="Haridas S."/>
            <person name="Skiadas P."/>
            <person name="Martin F."/>
            <person name="Groenewald J.Z."/>
            <person name="Crous P.W."/>
            <person name="Seidl M.F."/>
        </authorList>
    </citation>
    <scope>NUCLEOTIDE SEQUENCE [LARGE SCALE GENOMIC DNA]</scope>
    <source>
        <strain evidence="8 9">CBS 123374</strain>
    </source>
</reference>
<dbReference type="Proteomes" id="UP001492380">
    <property type="component" value="Unassembled WGS sequence"/>
</dbReference>
<dbReference type="InterPro" id="IPR025867">
    <property type="entry name" value="MnmE_helical"/>
</dbReference>
<dbReference type="Pfam" id="PF01926">
    <property type="entry name" value="MMR_HSR1"/>
    <property type="match status" value="1"/>
</dbReference>
<dbReference type="InterPro" id="IPR004520">
    <property type="entry name" value="GTPase_MnmE"/>
</dbReference>
<gene>
    <name evidence="8" type="ORF">HDK90DRAFT_435750</name>
</gene>
<keyword evidence="2" id="KW-0819">tRNA processing</keyword>
<dbReference type="PANTHER" id="PTHR42714:SF2">
    <property type="entry name" value="TRNA MODIFICATION GTPASE GTPBP3, MITOCHONDRIAL"/>
    <property type="match status" value="1"/>
</dbReference>
<comment type="caution">
    <text evidence="8">The sequence shown here is derived from an EMBL/GenBank/DDBJ whole genome shotgun (WGS) entry which is preliminary data.</text>
</comment>
<dbReference type="SUPFAM" id="SSF116878">
    <property type="entry name" value="TrmE connector domain"/>
    <property type="match status" value="1"/>
</dbReference>
<sequence length="626" mass="66471">MRQACAFRRASLRRPLSILTRPLVCSSSLSSIRTTKFPSWTESSPSATIIASWSTKTHSSGLHQNHGSSHEPTIYALSTAPGRAAIAVIRISGPACAHIYRSLCPSTTFPRPRHAALRTLYDPTRPPSPSTVLDTALILHFPAPNTVTGEDLLELHVHGGPAIVRAVLAAIPQCATQDGAKHHIRYAEAGEFTRRAFLNDRMDLTQIEALGDTLTATTEQQRRLSVRGTRSGLAQRYEDWTRQLLYARGELEALIDFSEDQHFDESPAQLAESVAAQARRLKAQIDTHAANAVRGELLRNGISIVLLGEPNAGKSSLLNRVVGREAAIVSQEAGTTRDVVETGVDVGGFFVRVGDTAGLRKDDTSPRGADTAPRSSVGTIEQEGIRRAKALALDSDVVVCVFSIESDAQGAPHLSLSPEVVATAQQCLDRGIQVVAVVNKADKLSSSAKAAKETHISTIQSTLGMPRDRIRFISCKDASAPSSSPPQAADPGAIQSFLHSLIAVFESMTEPLIPAEASSASAGSSTSAVDTSIWQESLGANERQRVLLSKCAEHLGDFLCAVEAATAPGDADAADAHGELDIVVAAETLREAAACLGRITGRGEVVGAGDVEEVLGVVFEKFCVGK</sequence>